<feature type="transmembrane region" description="Helical" evidence="1">
    <location>
        <begin position="12"/>
        <end position="33"/>
    </location>
</feature>
<gene>
    <name evidence="2" type="ORF">NEZAVI_LOCUS9198</name>
</gene>
<keyword evidence="1" id="KW-0472">Membrane</keyword>
<dbReference type="EMBL" id="OV725080">
    <property type="protein sequence ID" value="CAH1399835.1"/>
    <property type="molecule type" value="Genomic_DNA"/>
</dbReference>
<protein>
    <submittedName>
        <fullName evidence="2">Uncharacterized protein</fullName>
    </submittedName>
</protein>
<sequence>MVFIYHLPHVHLWHHSFKIFHIALSLCHGHLLTKIRGRKLKRKTPTILSVNV</sequence>
<evidence type="ECO:0000313" key="2">
    <source>
        <dbReference type="EMBL" id="CAH1399835.1"/>
    </source>
</evidence>
<proteinExistence type="predicted"/>
<organism evidence="2 3">
    <name type="scientific">Nezara viridula</name>
    <name type="common">Southern green stink bug</name>
    <name type="synonym">Cimex viridulus</name>
    <dbReference type="NCBI Taxonomy" id="85310"/>
    <lineage>
        <taxon>Eukaryota</taxon>
        <taxon>Metazoa</taxon>
        <taxon>Ecdysozoa</taxon>
        <taxon>Arthropoda</taxon>
        <taxon>Hexapoda</taxon>
        <taxon>Insecta</taxon>
        <taxon>Pterygota</taxon>
        <taxon>Neoptera</taxon>
        <taxon>Paraneoptera</taxon>
        <taxon>Hemiptera</taxon>
        <taxon>Heteroptera</taxon>
        <taxon>Panheteroptera</taxon>
        <taxon>Pentatomomorpha</taxon>
        <taxon>Pentatomoidea</taxon>
        <taxon>Pentatomidae</taxon>
        <taxon>Pentatominae</taxon>
        <taxon>Nezara</taxon>
    </lineage>
</organism>
<dbReference type="AlphaFoldDB" id="A0A9P0MPB7"/>
<evidence type="ECO:0000313" key="3">
    <source>
        <dbReference type="Proteomes" id="UP001152798"/>
    </source>
</evidence>
<keyword evidence="3" id="KW-1185">Reference proteome</keyword>
<keyword evidence="1" id="KW-0812">Transmembrane</keyword>
<name>A0A9P0MPB7_NEZVI</name>
<accession>A0A9P0MPB7</accession>
<evidence type="ECO:0000256" key="1">
    <source>
        <dbReference type="SAM" id="Phobius"/>
    </source>
</evidence>
<dbReference type="Proteomes" id="UP001152798">
    <property type="component" value="Chromosome 4"/>
</dbReference>
<reference evidence="2" key="1">
    <citation type="submission" date="2022-01" db="EMBL/GenBank/DDBJ databases">
        <authorList>
            <person name="King R."/>
        </authorList>
    </citation>
    <scope>NUCLEOTIDE SEQUENCE</scope>
</reference>
<keyword evidence="1" id="KW-1133">Transmembrane helix</keyword>